<dbReference type="GO" id="GO:0003688">
    <property type="term" value="F:DNA replication origin binding"/>
    <property type="evidence" value="ECO:0007669"/>
    <property type="project" value="InterPro"/>
</dbReference>
<dbReference type="InterPro" id="IPR013159">
    <property type="entry name" value="DnaA_C"/>
</dbReference>
<dbReference type="PANTHER" id="PTHR30050:SF2">
    <property type="entry name" value="CHROMOSOMAL REPLICATION INITIATOR PROTEIN DNAA"/>
    <property type="match status" value="1"/>
</dbReference>
<gene>
    <name evidence="11" type="ORF">COLSTE_02207</name>
</gene>
<dbReference type="InterPro" id="IPR018312">
    <property type="entry name" value="Chromosome_initiator_DnaA_CS"/>
</dbReference>
<comment type="similarity">
    <text evidence="8">Belongs to the DnaA family.</text>
</comment>
<dbReference type="Pfam" id="PF08299">
    <property type="entry name" value="Bac_DnaA_C"/>
    <property type="match status" value="1"/>
</dbReference>
<dbReference type="CDD" id="cd00009">
    <property type="entry name" value="AAA"/>
    <property type="match status" value="1"/>
</dbReference>
<dbReference type="SUPFAM" id="SSF48295">
    <property type="entry name" value="TrpR-like"/>
    <property type="match status" value="1"/>
</dbReference>
<dbReference type="InterPro" id="IPR020591">
    <property type="entry name" value="Chromosome_initiator_DnaA-like"/>
</dbReference>
<keyword evidence="6 7" id="KW-0238">DNA-binding</keyword>
<sequence>MCKMENEARILLDDVIEFCRRDGREPRLINMLEQCGASDFDDESLTVAVPSRFACTYLEKQREVIEGYLEEISFMPMRLEVVVEDRNAGCRGAGKRTAAAVEATPGAGEPTLASILAQAEQDDDAPEDMATFPGVFDHVPAYAEAGRVGGAPEPSPVPRAGRPNNMQADAMNPAPIPSPAPASPHKQAGTEEARSGINVVNTVSADTFRRMMQEMRGAQASGTAGASARVADGHYGPSAASGGGVAPAARMDDAPVADINAKYTFESFVAGDENRHAFNSAMRFAAFAEEPGQCPSLFIYGNSGLGKTHLLFAVRNYLAKEKPYIRVKYANSQAYLDDYMNELGTQRGPGSLIMREYRDADILIIDDVQNIVGKQASVEFFFQLVDSFIREGKKIAFASDRAPKDLAMDERLTSRFSRGMLCLVSEPGFEMKYVILKRYYENIINGSESLDGLNVDTSLLSMLPEHEGHLTDEHLRHMAEISGNNIRNLESFCERCAGLAAEREAAGGELSAEDIDETAKTYFNTARKVIHIDTVQRVVEEFYHVSHEELIGPRRTASIAFARHVAVYLANSLCEMTTPAIGAEFGGRDHSTVLNSLKVVENKMREDRRICEDLQNLKNTIMLKS</sequence>
<reference evidence="11 12" key="1">
    <citation type="submission" date="2008-10" db="EMBL/GenBank/DDBJ databases">
        <title>Draft genome sequence of Collinsella stercoris (DSM 13279).</title>
        <authorList>
            <person name="Sudarsanam P."/>
            <person name="Ley R."/>
            <person name="Guruge J."/>
            <person name="Turnbaugh P.J."/>
            <person name="Mahowald M."/>
            <person name="Liep D."/>
            <person name="Gordon J."/>
        </authorList>
    </citation>
    <scope>NUCLEOTIDE SEQUENCE [LARGE SCALE GENOMIC DNA]</scope>
    <source>
        <strain evidence="11 12">DSM 13279</strain>
    </source>
</reference>
<dbReference type="PANTHER" id="PTHR30050">
    <property type="entry name" value="CHROMOSOMAL REPLICATION INITIATOR PROTEIN DNAA"/>
    <property type="match status" value="1"/>
</dbReference>
<proteinExistence type="inferred from homology"/>
<dbReference type="GO" id="GO:0005524">
    <property type="term" value="F:ATP binding"/>
    <property type="evidence" value="ECO:0007669"/>
    <property type="project" value="UniProtKB-KW"/>
</dbReference>
<keyword evidence="5" id="KW-0446">Lipid-binding</keyword>
<evidence type="ECO:0000313" key="11">
    <source>
        <dbReference type="EMBL" id="EEA89663.1"/>
    </source>
</evidence>
<evidence type="ECO:0000259" key="10">
    <source>
        <dbReference type="SMART" id="SM00760"/>
    </source>
</evidence>
<feature type="domain" description="Chromosomal replication initiator DnaA C-terminal" evidence="10">
    <location>
        <begin position="531"/>
        <end position="600"/>
    </location>
</feature>
<evidence type="ECO:0000313" key="12">
    <source>
        <dbReference type="Proteomes" id="UP000003560"/>
    </source>
</evidence>
<dbReference type="PROSITE" id="PS01008">
    <property type="entry name" value="DNAA"/>
    <property type="match status" value="1"/>
</dbReference>
<dbReference type="GO" id="GO:0005886">
    <property type="term" value="C:plasma membrane"/>
    <property type="evidence" value="ECO:0007669"/>
    <property type="project" value="TreeGrafter"/>
</dbReference>
<protein>
    <recommendedName>
        <fullName evidence="7">Chromosomal replication initiator protein DnaA</fullName>
    </recommendedName>
</protein>
<evidence type="ECO:0000256" key="2">
    <source>
        <dbReference type="ARBA" id="ARBA00022705"/>
    </source>
</evidence>
<evidence type="ECO:0000256" key="8">
    <source>
        <dbReference type="RuleBase" id="RU004227"/>
    </source>
</evidence>
<dbReference type="Gene3D" id="1.10.1750.10">
    <property type="match status" value="1"/>
</dbReference>
<dbReference type="AlphaFoldDB" id="B6GDM4"/>
<dbReference type="GO" id="GO:0006275">
    <property type="term" value="P:regulation of DNA replication"/>
    <property type="evidence" value="ECO:0007669"/>
    <property type="project" value="InterPro"/>
</dbReference>
<dbReference type="Pfam" id="PF00308">
    <property type="entry name" value="Bac_DnaA"/>
    <property type="match status" value="1"/>
</dbReference>
<evidence type="ECO:0000256" key="4">
    <source>
        <dbReference type="ARBA" id="ARBA00022840"/>
    </source>
</evidence>
<evidence type="ECO:0000256" key="5">
    <source>
        <dbReference type="ARBA" id="ARBA00023121"/>
    </source>
</evidence>
<evidence type="ECO:0000256" key="7">
    <source>
        <dbReference type="RuleBase" id="RU000577"/>
    </source>
</evidence>
<dbReference type="CDD" id="cd06571">
    <property type="entry name" value="Bac_DnaA_C"/>
    <property type="match status" value="1"/>
</dbReference>
<reference evidence="11 12" key="2">
    <citation type="submission" date="2008-10" db="EMBL/GenBank/DDBJ databases">
        <authorList>
            <person name="Fulton L."/>
            <person name="Clifton S."/>
            <person name="Fulton B."/>
            <person name="Xu J."/>
            <person name="Minx P."/>
            <person name="Pepin K.H."/>
            <person name="Johnson M."/>
            <person name="Thiruvilangam P."/>
            <person name="Bhonagiri V."/>
            <person name="Nash W.E."/>
            <person name="Mardis E.R."/>
            <person name="Wilson R.K."/>
        </authorList>
    </citation>
    <scope>NUCLEOTIDE SEQUENCE [LARGE SCALE GENOMIC DNA]</scope>
    <source>
        <strain evidence="11 12">DSM 13279</strain>
    </source>
</reference>
<dbReference type="SUPFAM" id="SSF52540">
    <property type="entry name" value="P-loop containing nucleoside triphosphate hydrolases"/>
    <property type="match status" value="1"/>
</dbReference>
<dbReference type="PRINTS" id="PR00051">
    <property type="entry name" value="DNAA"/>
</dbReference>
<dbReference type="Proteomes" id="UP000003560">
    <property type="component" value="Unassembled WGS sequence"/>
</dbReference>
<keyword evidence="4 7" id="KW-0067">ATP-binding</keyword>
<keyword evidence="3 7" id="KW-0547">Nucleotide-binding</keyword>
<dbReference type="EMBL" id="ABXJ01000128">
    <property type="protein sequence ID" value="EEA89663.1"/>
    <property type="molecule type" value="Genomic_DNA"/>
</dbReference>
<dbReference type="InterPro" id="IPR027417">
    <property type="entry name" value="P-loop_NTPase"/>
</dbReference>
<dbReference type="GO" id="GO:0006270">
    <property type="term" value="P:DNA replication initiation"/>
    <property type="evidence" value="ECO:0007669"/>
    <property type="project" value="InterPro"/>
</dbReference>
<dbReference type="HOGENOM" id="CLU_026910_3_1_11"/>
<comment type="caution">
    <text evidence="11">The sequence shown here is derived from an EMBL/GenBank/DDBJ whole genome shotgun (WGS) entry which is preliminary data.</text>
</comment>
<dbReference type="GO" id="GO:0008289">
    <property type="term" value="F:lipid binding"/>
    <property type="evidence" value="ECO:0007669"/>
    <property type="project" value="UniProtKB-KW"/>
</dbReference>
<evidence type="ECO:0000256" key="3">
    <source>
        <dbReference type="ARBA" id="ARBA00022741"/>
    </source>
</evidence>
<accession>B6GDM4</accession>
<evidence type="ECO:0000256" key="9">
    <source>
        <dbReference type="SAM" id="MobiDB-lite"/>
    </source>
</evidence>
<evidence type="ECO:0000256" key="6">
    <source>
        <dbReference type="ARBA" id="ARBA00023125"/>
    </source>
</evidence>
<keyword evidence="1" id="KW-0963">Cytoplasm</keyword>
<keyword evidence="12" id="KW-1185">Reference proteome</keyword>
<comment type="function">
    <text evidence="7">Plays an essential role in the initiation and regulation of chromosomal replication. ATP-DnaA binds to the origin of replication (oriC) to initiate formation of the DNA replication initiation complex once per cell cycle. Binds the DnaA box (a 9 base pair repeat at the origin) and separates the double-stranded (ds)DNA. Forms a right-handed helical filament on oriC DNA; dsDNA binds to the exterior of the filament while single-stranded (ss)DNA is stabiized in the filament's interior. The ATP-DnaA-oriC complex binds and stabilizes one strand of the AT-rich DNA unwinding element (DUE), permitting loading of DNA polymerase. After initiation quickly degrades to an ADP-DnaA complex that is not apt for DNA replication. Binds acidic phospholipids.</text>
</comment>
<evidence type="ECO:0000256" key="1">
    <source>
        <dbReference type="ARBA" id="ARBA00022490"/>
    </source>
</evidence>
<dbReference type="STRING" id="445975.COLSTE_02207"/>
<dbReference type="InterPro" id="IPR013317">
    <property type="entry name" value="DnaA_dom"/>
</dbReference>
<organism evidence="11 12">
    <name type="scientific">Collinsella stercoris DSM 13279</name>
    <dbReference type="NCBI Taxonomy" id="445975"/>
    <lineage>
        <taxon>Bacteria</taxon>
        <taxon>Bacillati</taxon>
        <taxon>Actinomycetota</taxon>
        <taxon>Coriobacteriia</taxon>
        <taxon>Coriobacteriales</taxon>
        <taxon>Coriobacteriaceae</taxon>
        <taxon>Collinsella</taxon>
    </lineage>
</organism>
<dbReference type="InterPro" id="IPR010921">
    <property type="entry name" value="Trp_repressor/repl_initiator"/>
</dbReference>
<dbReference type="eggNOG" id="COG0593">
    <property type="taxonomic scope" value="Bacteria"/>
</dbReference>
<keyword evidence="2 7" id="KW-0235">DNA replication</keyword>
<dbReference type="SMART" id="SM00760">
    <property type="entry name" value="Bac_DnaA_C"/>
    <property type="match status" value="1"/>
</dbReference>
<name>B6GDM4_9ACTN</name>
<feature type="region of interest" description="Disordered" evidence="9">
    <location>
        <begin position="146"/>
        <end position="196"/>
    </location>
</feature>
<dbReference type="Gene3D" id="3.40.50.300">
    <property type="entry name" value="P-loop containing nucleotide triphosphate hydrolases"/>
    <property type="match status" value="1"/>
</dbReference>